<keyword evidence="1" id="KW-0732">Signal</keyword>
<evidence type="ECO:0000313" key="3">
    <source>
        <dbReference type="Proteomes" id="UP000189935"/>
    </source>
</evidence>
<protein>
    <submittedName>
        <fullName evidence="2">Uncharacterized protein</fullName>
    </submittedName>
</protein>
<dbReference type="AlphaFoldDB" id="A0A1M7DUD1"/>
<gene>
    <name evidence="2" type="ORF">SAMN05444159_6935</name>
</gene>
<name>A0A1M7DUD1_9BRAD</name>
<dbReference type="RefSeq" id="WP_079544014.1">
    <property type="nucleotide sequence ID" value="NZ_LT670844.1"/>
</dbReference>
<proteinExistence type="predicted"/>
<evidence type="ECO:0000313" key="2">
    <source>
        <dbReference type="EMBL" id="SHL83105.1"/>
    </source>
</evidence>
<feature type="chain" id="PRO_5012002936" evidence="1">
    <location>
        <begin position="23"/>
        <end position="78"/>
    </location>
</feature>
<dbReference type="OrthoDB" id="8256244at2"/>
<sequence>MKFTLIGAAAIAAMAVATPALAQPVVSNPGRCAQYYPDANCQNLGPGNPYTDGNYQNWRNGNAMMPRHVPHHTSVSHR</sequence>
<evidence type="ECO:0000256" key="1">
    <source>
        <dbReference type="SAM" id="SignalP"/>
    </source>
</evidence>
<organism evidence="2 3">
    <name type="scientific">Bradyrhizobium lablabi</name>
    <dbReference type="NCBI Taxonomy" id="722472"/>
    <lineage>
        <taxon>Bacteria</taxon>
        <taxon>Pseudomonadati</taxon>
        <taxon>Pseudomonadota</taxon>
        <taxon>Alphaproteobacteria</taxon>
        <taxon>Hyphomicrobiales</taxon>
        <taxon>Nitrobacteraceae</taxon>
        <taxon>Bradyrhizobium</taxon>
    </lineage>
</organism>
<dbReference type="Proteomes" id="UP000189935">
    <property type="component" value="Chromosome I"/>
</dbReference>
<feature type="signal peptide" evidence="1">
    <location>
        <begin position="1"/>
        <end position="22"/>
    </location>
</feature>
<accession>A0A1M7DUD1</accession>
<reference evidence="2 3" key="1">
    <citation type="submission" date="2016-11" db="EMBL/GenBank/DDBJ databases">
        <authorList>
            <person name="Jaros S."/>
            <person name="Januszkiewicz K."/>
            <person name="Wedrychowicz H."/>
        </authorList>
    </citation>
    <scope>NUCLEOTIDE SEQUENCE [LARGE SCALE GENOMIC DNA]</scope>
    <source>
        <strain evidence="2 3">GAS499</strain>
    </source>
</reference>
<dbReference type="EMBL" id="LT670844">
    <property type="protein sequence ID" value="SHL83105.1"/>
    <property type="molecule type" value="Genomic_DNA"/>
</dbReference>